<sequence>MDQDYSKQTTRDICDSDAMCTSSLKEISLIETVTSFLEENGAGEVDPRILKNLAEALSKRISTDDILHELE</sequence>
<dbReference type="RefSeq" id="XP_017865275.1">
    <property type="nucleotide sequence ID" value="XM_018009786.1"/>
</dbReference>
<dbReference type="Proteomes" id="UP000694904">
    <property type="component" value="Chromosome 5"/>
</dbReference>
<evidence type="ECO:0000313" key="1">
    <source>
        <dbReference type="Proteomes" id="UP000694904"/>
    </source>
</evidence>
<reference evidence="2" key="3">
    <citation type="submission" date="2025-08" db="UniProtKB">
        <authorList>
            <consortium name="RefSeq"/>
        </authorList>
    </citation>
    <scope>IDENTIFICATION</scope>
    <source>
        <tissue evidence="2">Whole organism</tissue>
    </source>
</reference>
<reference evidence="1" key="2">
    <citation type="journal article" date="2016" name="G3 (Bethesda)">
        <title>Genome Evolution in Three Species of Cactophilic Drosophila.</title>
        <authorList>
            <person name="Sanchez-Flores A."/>
            <person name="Penazola F."/>
            <person name="Carpinteyro-Ponce J."/>
            <person name="Nazario-Yepiz N."/>
            <person name="Abreu-Goodger C."/>
            <person name="Machado C.A."/>
            <person name="Markow T.A."/>
        </authorList>
    </citation>
    <scope>NUCLEOTIDE SEQUENCE [LARGE SCALE GENOMIC DNA]</scope>
</reference>
<keyword evidence="1" id="KW-1185">Reference proteome</keyword>
<proteinExistence type="predicted"/>
<organism evidence="1 2">
    <name type="scientific">Drosophila arizonae</name>
    <name type="common">Fruit fly</name>
    <dbReference type="NCBI Taxonomy" id="7263"/>
    <lineage>
        <taxon>Eukaryota</taxon>
        <taxon>Metazoa</taxon>
        <taxon>Ecdysozoa</taxon>
        <taxon>Arthropoda</taxon>
        <taxon>Hexapoda</taxon>
        <taxon>Insecta</taxon>
        <taxon>Pterygota</taxon>
        <taxon>Neoptera</taxon>
        <taxon>Endopterygota</taxon>
        <taxon>Diptera</taxon>
        <taxon>Brachycera</taxon>
        <taxon>Muscomorpha</taxon>
        <taxon>Ephydroidea</taxon>
        <taxon>Drosophilidae</taxon>
        <taxon>Drosophila</taxon>
    </lineage>
</organism>
<name>A0ABM1PDI9_DROAR</name>
<evidence type="ECO:0000313" key="2">
    <source>
        <dbReference type="RefSeq" id="XP_017865275.1"/>
    </source>
</evidence>
<gene>
    <name evidence="2" type="primary">LOC108615353</name>
</gene>
<dbReference type="GeneID" id="108615353"/>
<accession>A0ABM1PDI9</accession>
<reference evidence="1" key="1">
    <citation type="journal article" date="1997" name="Nucleic Acids Res.">
        <title>tRNAscan-SE: a program for improved detection of transfer RNA genes in genomic sequence.</title>
        <authorList>
            <person name="Lowe T.M."/>
            <person name="Eddy S.R."/>
        </authorList>
    </citation>
    <scope>NUCLEOTIDE SEQUENCE [LARGE SCALE GENOMIC DNA]</scope>
</reference>
<protein>
    <submittedName>
        <fullName evidence="2">Uncharacterized protein LOC108615353</fullName>
    </submittedName>
</protein>